<evidence type="ECO:0000256" key="1">
    <source>
        <dbReference type="SAM" id="MobiDB-lite"/>
    </source>
</evidence>
<feature type="compositionally biased region" description="Low complexity" evidence="1">
    <location>
        <begin position="57"/>
        <end position="71"/>
    </location>
</feature>
<dbReference type="RefSeq" id="WP_285450681.1">
    <property type="nucleotide sequence ID" value="NZ_CP127173.1"/>
</dbReference>
<name>A0ABY8XER5_9PSEU</name>
<dbReference type="EMBL" id="CP127173">
    <property type="protein sequence ID" value="WIV54118.1"/>
    <property type="molecule type" value="Genomic_DNA"/>
</dbReference>
<keyword evidence="3" id="KW-1185">Reference proteome</keyword>
<protein>
    <submittedName>
        <fullName evidence="2">Uncharacterized protein</fullName>
    </submittedName>
</protein>
<dbReference type="Proteomes" id="UP001227101">
    <property type="component" value="Chromosome"/>
</dbReference>
<sequence length="334" mass="35680">MIRNWVRRRRGKRAVRARHHAALVAPRAGDVRVSASVGPSGEVVALWCAPEDAAELTPTTTSPGGPTFPGTRASRPVPARVTVHAPDMAVATRIAALAVGHPSVQPLPDSRVLVVGGRCRWRPEGPERNAIVYDADGAVLLEATLGDGIEHVRATRRGDVWVGYFDEGTLGNFGWGEPDGEPPVGARGLVRFSAALTPEWHYPSYDEAAWGGILDCYALNVDGDTAWACYYTGFPVVRIDKGTVTGWHNEVSGVTALAVDGTRVALYGGYGPDHHPLTVGVLGADRLEVTGEYVLVQPDGRPLPPTARVIGRGAELHVLTEDAWLRLDIPADGH</sequence>
<feature type="region of interest" description="Disordered" evidence="1">
    <location>
        <begin position="57"/>
        <end position="76"/>
    </location>
</feature>
<accession>A0ABY8XER5</accession>
<evidence type="ECO:0000313" key="3">
    <source>
        <dbReference type="Proteomes" id="UP001227101"/>
    </source>
</evidence>
<evidence type="ECO:0000313" key="2">
    <source>
        <dbReference type="EMBL" id="WIV54118.1"/>
    </source>
</evidence>
<reference evidence="2 3" key="1">
    <citation type="submission" date="2023-06" db="EMBL/GenBank/DDBJ databases">
        <authorList>
            <person name="Oyuntsetseg B."/>
            <person name="Kim S.B."/>
        </authorList>
    </citation>
    <scope>NUCLEOTIDE SEQUENCE [LARGE SCALE GENOMIC DNA]</scope>
    <source>
        <strain evidence="2 3">2-2</strain>
    </source>
</reference>
<proteinExistence type="predicted"/>
<organism evidence="2 3">
    <name type="scientific">Amycolatopsis nalaikhensis</name>
    <dbReference type="NCBI Taxonomy" id="715472"/>
    <lineage>
        <taxon>Bacteria</taxon>
        <taxon>Bacillati</taxon>
        <taxon>Actinomycetota</taxon>
        <taxon>Actinomycetes</taxon>
        <taxon>Pseudonocardiales</taxon>
        <taxon>Pseudonocardiaceae</taxon>
        <taxon>Amycolatopsis</taxon>
    </lineage>
</organism>
<gene>
    <name evidence="2" type="ORF">QP939_35360</name>
</gene>